<dbReference type="GO" id="GO:0003676">
    <property type="term" value="F:nucleic acid binding"/>
    <property type="evidence" value="ECO:0007669"/>
    <property type="project" value="InterPro"/>
</dbReference>
<reference evidence="5" key="1">
    <citation type="journal article" date="2019" name="Environ. Microbiol.">
        <title>Fungal ecological strategies reflected in gene transcription - a case study of two litter decomposers.</title>
        <authorList>
            <person name="Barbi F."/>
            <person name="Kohler A."/>
            <person name="Barry K."/>
            <person name="Baskaran P."/>
            <person name="Daum C."/>
            <person name="Fauchery L."/>
            <person name="Ihrmark K."/>
            <person name="Kuo A."/>
            <person name="LaButti K."/>
            <person name="Lipzen A."/>
            <person name="Morin E."/>
            <person name="Grigoriev I.V."/>
            <person name="Henrissat B."/>
            <person name="Lindahl B."/>
            <person name="Martin F."/>
        </authorList>
    </citation>
    <scope>NUCLEOTIDE SEQUENCE</scope>
    <source>
        <strain evidence="5">JB14</strain>
    </source>
</reference>
<keyword evidence="2" id="KW-0479">Metal-binding</keyword>
<feature type="compositionally biased region" description="Gly residues" evidence="3">
    <location>
        <begin position="452"/>
        <end position="468"/>
    </location>
</feature>
<protein>
    <recommendedName>
        <fullName evidence="4">CCHC-type domain-containing protein</fullName>
    </recommendedName>
</protein>
<evidence type="ECO:0000256" key="3">
    <source>
        <dbReference type="SAM" id="MobiDB-lite"/>
    </source>
</evidence>
<dbReference type="GO" id="GO:0006397">
    <property type="term" value="P:mRNA processing"/>
    <property type="evidence" value="ECO:0007669"/>
    <property type="project" value="UniProtKB-KW"/>
</dbReference>
<feature type="compositionally biased region" description="Polar residues" evidence="3">
    <location>
        <begin position="500"/>
        <end position="519"/>
    </location>
</feature>
<evidence type="ECO:0000259" key="4">
    <source>
        <dbReference type="PROSITE" id="PS50158"/>
    </source>
</evidence>
<gene>
    <name evidence="5" type="ORF">BT96DRAFT_933490</name>
</gene>
<dbReference type="Proteomes" id="UP000799118">
    <property type="component" value="Unassembled WGS sequence"/>
</dbReference>
<keyword evidence="6" id="KW-1185">Reference proteome</keyword>
<dbReference type="InterPro" id="IPR036875">
    <property type="entry name" value="Znf_CCHC_sf"/>
</dbReference>
<proteinExistence type="predicted"/>
<dbReference type="AlphaFoldDB" id="A0A6A4I8V8"/>
<evidence type="ECO:0000256" key="2">
    <source>
        <dbReference type="PROSITE-ProRule" id="PRU00047"/>
    </source>
</evidence>
<name>A0A6A4I8V8_9AGAR</name>
<sequence>MSQPSTDTTDLVQRAIKERLMNENDNYFTTFPAQMLRLAAEQMVTPVPTLMARKKAWEQIEIMAKLLRGQVWRSREDGLREELVKAVMEKVEERIGGVQEWASESTKVLKEAVAELGRVAKKVDAAPGKAGMQAPPGDAPEEGEIPSYPMSYAHAVQTGNITSQIQQPKHNAVIQAGRMIDRKFVIRSETEDDWTLSEAVLLAKANHALELVLAEEGEEKDVKRVVAVQKIREMGWSGGRLDKFTNGWGSTAKAKPNYYRVLVELVPVEASLEIGSDGLGKKPEKRKQDQKVAHILVAFNTREAANQVIAKGMTVAGKWVYGQRDQRDPLQCMKCQQFGHIAKECNSERDICGRCDGEHPMQTCTAHHDGFYCAVCKLAGHAATDRNCPSLLNRLQETSQRNPDRNYRFYVTEHPETWIREEEAPEPRPDEGWRLELRKGYDENWRTVQRGNGRGRLAGGMADQGGGSQKSIPVGQGGQGARMKTTPIAPRQQGPIHRYFSQSQTRSGPAGEPSSTQQDWGGRMNDVFDASDATQPSR</sequence>
<evidence type="ECO:0000313" key="6">
    <source>
        <dbReference type="Proteomes" id="UP000799118"/>
    </source>
</evidence>
<dbReference type="PROSITE" id="PS50158">
    <property type="entry name" value="ZF_CCHC"/>
    <property type="match status" value="1"/>
</dbReference>
<feature type="region of interest" description="Disordered" evidence="3">
    <location>
        <begin position="446"/>
        <end position="538"/>
    </location>
</feature>
<dbReference type="InterPro" id="IPR001878">
    <property type="entry name" value="Znf_CCHC"/>
</dbReference>
<evidence type="ECO:0000313" key="5">
    <source>
        <dbReference type="EMBL" id="KAE9407129.1"/>
    </source>
</evidence>
<keyword evidence="2" id="KW-0862">Zinc</keyword>
<dbReference type="OrthoDB" id="4230923at2759"/>
<feature type="domain" description="CCHC-type" evidence="4">
    <location>
        <begin position="332"/>
        <end position="345"/>
    </location>
</feature>
<accession>A0A6A4I8V8</accession>
<dbReference type="GO" id="GO:0008270">
    <property type="term" value="F:zinc ion binding"/>
    <property type="evidence" value="ECO:0007669"/>
    <property type="project" value="UniProtKB-KW"/>
</dbReference>
<organism evidence="5 6">
    <name type="scientific">Gymnopus androsaceus JB14</name>
    <dbReference type="NCBI Taxonomy" id="1447944"/>
    <lineage>
        <taxon>Eukaryota</taxon>
        <taxon>Fungi</taxon>
        <taxon>Dikarya</taxon>
        <taxon>Basidiomycota</taxon>
        <taxon>Agaricomycotina</taxon>
        <taxon>Agaricomycetes</taxon>
        <taxon>Agaricomycetidae</taxon>
        <taxon>Agaricales</taxon>
        <taxon>Marasmiineae</taxon>
        <taxon>Omphalotaceae</taxon>
        <taxon>Gymnopus</taxon>
    </lineage>
</organism>
<dbReference type="SMART" id="SM00343">
    <property type="entry name" value="ZnF_C2HC"/>
    <property type="match status" value="2"/>
</dbReference>
<evidence type="ECO:0000256" key="1">
    <source>
        <dbReference type="ARBA" id="ARBA00022664"/>
    </source>
</evidence>
<dbReference type="SUPFAM" id="SSF57756">
    <property type="entry name" value="Retrovirus zinc finger-like domains"/>
    <property type="match status" value="1"/>
</dbReference>
<dbReference type="EMBL" id="ML769397">
    <property type="protein sequence ID" value="KAE9407129.1"/>
    <property type="molecule type" value="Genomic_DNA"/>
</dbReference>
<keyword evidence="1" id="KW-0507">mRNA processing</keyword>
<keyword evidence="2" id="KW-0863">Zinc-finger</keyword>